<evidence type="ECO:0000259" key="11">
    <source>
        <dbReference type="Pfam" id="PF05430"/>
    </source>
</evidence>
<evidence type="ECO:0000259" key="10">
    <source>
        <dbReference type="Pfam" id="PF01266"/>
    </source>
</evidence>
<keyword evidence="7" id="KW-0274">FAD</keyword>
<feature type="domain" description="FAD dependent oxidoreductase" evidence="10">
    <location>
        <begin position="241"/>
        <end position="595"/>
    </location>
</feature>
<dbReference type="OrthoDB" id="9786494at2"/>
<keyword evidence="9" id="KW-0511">Multifunctional enzyme</keyword>
<dbReference type="SUPFAM" id="SSF51905">
    <property type="entry name" value="FAD/NAD(P)-binding domain"/>
    <property type="match status" value="1"/>
</dbReference>
<keyword evidence="4" id="KW-0808">Transferase</keyword>
<keyword evidence="6" id="KW-0819">tRNA processing</keyword>
<feature type="domain" description="MnmC-like methyltransferase" evidence="11">
    <location>
        <begin position="79"/>
        <end position="138"/>
    </location>
</feature>
<dbReference type="RefSeq" id="WP_105729638.1">
    <property type="nucleotide sequence ID" value="NZ_PVLR01000024.1"/>
</dbReference>
<evidence type="ECO:0000256" key="4">
    <source>
        <dbReference type="ARBA" id="ARBA00022679"/>
    </source>
</evidence>
<dbReference type="InterPro" id="IPR006076">
    <property type="entry name" value="FAD-dep_OxRdtase"/>
</dbReference>
<keyword evidence="1" id="KW-0963">Cytoplasm</keyword>
<dbReference type="EMBL" id="PVLR01000024">
    <property type="protein sequence ID" value="PRD68679.1"/>
    <property type="molecule type" value="Genomic_DNA"/>
</dbReference>
<dbReference type="InterPro" id="IPR017610">
    <property type="entry name" value="tRNA_S-uridine_synth_MnmC_C"/>
</dbReference>
<keyword evidence="8" id="KW-0560">Oxidoreductase</keyword>
<gene>
    <name evidence="12" type="ORF">C6P61_09205</name>
</gene>
<dbReference type="Gene3D" id="3.50.50.60">
    <property type="entry name" value="FAD/NAD(P)-binding domain"/>
    <property type="match status" value="1"/>
</dbReference>
<keyword evidence="5" id="KW-0949">S-adenosyl-L-methionine</keyword>
<evidence type="ECO:0000256" key="2">
    <source>
        <dbReference type="ARBA" id="ARBA00022603"/>
    </source>
</evidence>
<dbReference type="NCBIfam" id="TIGR03197">
    <property type="entry name" value="MnmC_Cterm"/>
    <property type="match status" value="1"/>
</dbReference>
<dbReference type="GO" id="GO:0005737">
    <property type="term" value="C:cytoplasm"/>
    <property type="evidence" value="ECO:0007669"/>
    <property type="project" value="TreeGrafter"/>
</dbReference>
<protein>
    <submittedName>
        <fullName evidence="12">FAD-dependent cmnm(5)s(2)U34 oxidoreductase</fullName>
    </submittedName>
</protein>
<dbReference type="GO" id="GO:0016645">
    <property type="term" value="F:oxidoreductase activity, acting on the CH-NH group of donors"/>
    <property type="evidence" value="ECO:0007669"/>
    <property type="project" value="InterPro"/>
</dbReference>
<accession>A0A2S9KDZ4</accession>
<dbReference type="InterPro" id="IPR036188">
    <property type="entry name" value="FAD/NAD-bd_sf"/>
</dbReference>
<evidence type="ECO:0000256" key="8">
    <source>
        <dbReference type="ARBA" id="ARBA00023002"/>
    </source>
</evidence>
<dbReference type="GO" id="GO:0008168">
    <property type="term" value="F:methyltransferase activity"/>
    <property type="evidence" value="ECO:0007669"/>
    <property type="project" value="UniProtKB-KW"/>
</dbReference>
<dbReference type="InterPro" id="IPR008471">
    <property type="entry name" value="MnmC-like_methylTransf"/>
</dbReference>
<evidence type="ECO:0000313" key="13">
    <source>
        <dbReference type="Proteomes" id="UP000238326"/>
    </source>
</evidence>
<evidence type="ECO:0000256" key="6">
    <source>
        <dbReference type="ARBA" id="ARBA00022694"/>
    </source>
</evidence>
<evidence type="ECO:0000313" key="12">
    <source>
        <dbReference type="EMBL" id="PRD68679.1"/>
    </source>
</evidence>
<dbReference type="Gene3D" id="3.40.50.150">
    <property type="entry name" value="Vaccinia Virus protein VP39"/>
    <property type="match status" value="1"/>
</dbReference>
<proteinExistence type="predicted"/>
<evidence type="ECO:0000256" key="5">
    <source>
        <dbReference type="ARBA" id="ARBA00022691"/>
    </source>
</evidence>
<evidence type="ECO:0000256" key="3">
    <source>
        <dbReference type="ARBA" id="ARBA00022630"/>
    </source>
</evidence>
<keyword evidence="13" id="KW-1185">Reference proteome</keyword>
<evidence type="ECO:0000256" key="7">
    <source>
        <dbReference type="ARBA" id="ARBA00022827"/>
    </source>
</evidence>
<reference evidence="12 13" key="1">
    <citation type="submission" date="2018-03" db="EMBL/GenBank/DDBJ databases">
        <title>Comparative genomics illustrates the genes involved in a hyperalkaliphilic mechanisms of Serpentinomonas isolated from highly-alkaline calcium-rich serpentinized springs.</title>
        <authorList>
            <person name="Suzuki S."/>
            <person name="Ishii S."/>
            <person name="Walworth N."/>
            <person name="Bird L."/>
            <person name="Kuenen J.G."/>
            <person name="Nealson K.H."/>
        </authorList>
    </citation>
    <scope>NUCLEOTIDE SEQUENCE [LARGE SCALE GENOMIC DNA]</scope>
    <source>
        <strain evidence="12 13">83</strain>
    </source>
</reference>
<evidence type="ECO:0000256" key="1">
    <source>
        <dbReference type="ARBA" id="ARBA00022490"/>
    </source>
</evidence>
<dbReference type="Pfam" id="PF01266">
    <property type="entry name" value="DAO"/>
    <property type="match status" value="1"/>
</dbReference>
<keyword evidence="2" id="KW-0489">Methyltransferase</keyword>
<dbReference type="PANTHER" id="PTHR13847">
    <property type="entry name" value="SARCOSINE DEHYDROGENASE-RELATED"/>
    <property type="match status" value="1"/>
</dbReference>
<dbReference type="Proteomes" id="UP000238326">
    <property type="component" value="Unassembled WGS sequence"/>
</dbReference>
<organism evidence="12 13">
    <name type="scientific">Malikia spinosa</name>
    <dbReference type="NCBI Taxonomy" id="86180"/>
    <lineage>
        <taxon>Bacteria</taxon>
        <taxon>Pseudomonadati</taxon>
        <taxon>Pseudomonadota</taxon>
        <taxon>Betaproteobacteria</taxon>
        <taxon>Burkholderiales</taxon>
        <taxon>Comamonadaceae</taxon>
        <taxon>Malikia</taxon>
    </lineage>
</organism>
<dbReference type="Gene3D" id="3.30.9.10">
    <property type="entry name" value="D-Amino Acid Oxidase, subunit A, domain 2"/>
    <property type="match status" value="1"/>
</dbReference>
<keyword evidence="3" id="KW-0285">Flavoprotein</keyword>
<sequence>MSAAQAETDAQQTGLSAWANRAVWHELETSFGAGLNFLRRWRDWRADAHRPGQLFYTAVDPEPVRLAELLQVAAHEPGLSALAQQLAAQWQALLPGVHRFVFEHERVLLTLCVGQARDWLPTLDAAVDQIWLTAPEPAVDSPDSPAAADGIDAIDSRSEATGQERDQARMLARLCLPGSRLDGSHASRALQAELVAAGFEIAKPHLEPDSAADAGLQARYAPHWQPRSALRQRAAAAGRHAVVVGGGLSGSAVAWSLAQRGWTVELLDQADEPAAGASALPAGLVAPHVSPDDGALSRLTRAGMRLTRQRAAELLQQGEQWAPSGVLEHQVEGKHSLPRTEIWQQSGLASSRVANAQQLADAGLAPGTAALWHGLASWLRPACLVRAQLDHPAIRWRGGCRVASVQALAEGSWRLLDEAGIELARAEQIVIAAAYDSRALLQASGLATPPLNPLRGQISWGALADLPAGTRALLPAAPVNGHGCFMSGTPGPDGRAAWIAGSTFERSVTEALLKPEDQFANRDKLLRLLPALGAALAPAFEQAGAWAGLRCTLPDRVPAVGPLDAQAWPGLHVCAGMGARGLTLSVLCGELLAALLHGEPWPVERKLAQSLLASRFVMTGNGLRGGPRAVPA</sequence>
<name>A0A2S9KDZ4_9BURK</name>
<dbReference type="GO" id="GO:0008033">
    <property type="term" value="P:tRNA processing"/>
    <property type="evidence" value="ECO:0007669"/>
    <property type="project" value="UniProtKB-KW"/>
</dbReference>
<dbReference type="PANTHER" id="PTHR13847:SF283">
    <property type="entry name" value="TRNA 5-METHYLAMINOMETHYL-2-THIOURIDINE BIOSYNTHESIS BIFUNCTIONAL PROTEIN MNMC"/>
    <property type="match status" value="1"/>
</dbReference>
<comment type="caution">
    <text evidence="12">The sequence shown here is derived from an EMBL/GenBank/DDBJ whole genome shotgun (WGS) entry which is preliminary data.</text>
</comment>
<dbReference type="InterPro" id="IPR029063">
    <property type="entry name" value="SAM-dependent_MTases_sf"/>
</dbReference>
<dbReference type="GO" id="GO:0032259">
    <property type="term" value="P:methylation"/>
    <property type="evidence" value="ECO:0007669"/>
    <property type="project" value="UniProtKB-KW"/>
</dbReference>
<evidence type="ECO:0000256" key="9">
    <source>
        <dbReference type="ARBA" id="ARBA00023268"/>
    </source>
</evidence>
<dbReference type="Pfam" id="PF05430">
    <property type="entry name" value="Methyltransf_30"/>
    <property type="match status" value="1"/>
</dbReference>
<dbReference type="AlphaFoldDB" id="A0A2S9KDZ4"/>